<protein>
    <submittedName>
        <fullName evidence="1">Uncharacterized protein</fullName>
    </submittedName>
</protein>
<sequence>MPSKFYHVPNLHLHPQSTLFPTNIVRAHCCSYMPVKGGHAAPQVRAPPFIATMAFLNKPLFLLFLVLSSTHFVACLELADSEILVKFKGSLSNSSALDNWSEKTNPCTGDVSNWNGVICIKGFVRGLQLERMGLTGKIDVETLTGMSDLRTLSFMNNDLDGPMPELKKLRSLKVVSLSNNHFSGEIPTDAFKGMSKLKQLALSENEFTGAIPSSLATLPKLLELRLEGNKFTGNLPNFSISTFASFNVSNNELEGPIPATLSMMDSSSFFGNKDLCGQPLSQCNTNNASAAIATNFDRSTSKSISSTTSTSTYTSTYTSTSNSNSSGQSSSKKVSLASIIVVGIVMAVALAAIFAAAFILLKRRKQTSESIEAPPQSSIRKKTGFGGEDQIPQGSQSEQSAATGGKKAETTKLSFLRNDRERFDLSDLLKASAEVMGSGCFGSSYKAALSNGPVMVVKRFKQMNNVGKEEFHEHMRRLGRLRHPNLLPLVAFYYRKEEKLLITDYVDNGSLSIRLHGHQALGQPSMDWATRLKTVKGVANGLSYLYKELPSIITAHGHLKSSNILLNQSNEPLLTDYALVPVINQENAHELMVAYKSPEYLQLGRITKKTDVWSLGILILELLTGKFPPNILPPGKATEEEDLTSWAKAITEDQWQNQVIDKEISETKDSEGEMLKLLRIGISCCEGDVEKRLDLKEAVERINELKEKDTDENF</sequence>
<name>A0ACB7G2B8_MANES</name>
<evidence type="ECO:0000313" key="1">
    <source>
        <dbReference type="EMBL" id="KAG8633905.1"/>
    </source>
</evidence>
<dbReference type="Proteomes" id="UP000091857">
    <property type="component" value="Chromosome 18"/>
</dbReference>
<organism evidence="1 2">
    <name type="scientific">Manihot esculenta</name>
    <name type="common">Cassava</name>
    <name type="synonym">Jatropha manihot</name>
    <dbReference type="NCBI Taxonomy" id="3983"/>
    <lineage>
        <taxon>Eukaryota</taxon>
        <taxon>Viridiplantae</taxon>
        <taxon>Streptophyta</taxon>
        <taxon>Embryophyta</taxon>
        <taxon>Tracheophyta</taxon>
        <taxon>Spermatophyta</taxon>
        <taxon>Magnoliopsida</taxon>
        <taxon>eudicotyledons</taxon>
        <taxon>Gunneridae</taxon>
        <taxon>Pentapetalae</taxon>
        <taxon>rosids</taxon>
        <taxon>fabids</taxon>
        <taxon>Malpighiales</taxon>
        <taxon>Euphorbiaceae</taxon>
        <taxon>Crotonoideae</taxon>
        <taxon>Manihoteae</taxon>
        <taxon>Manihot</taxon>
    </lineage>
</organism>
<comment type="caution">
    <text evidence="1">The sequence shown here is derived from an EMBL/GenBank/DDBJ whole genome shotgun (WGS) entry which is preliminary data.</text>
</comment>
<gene>
    <name evidence="1" type="ORF">MANES_18G144900v8</name>
</gene>
<dbReference type="EMBL" id="CM004404">
    <property type="protein sequence ID" value="KAG8633905.1"/>
    <property type="molecule type" value="Genomic_DNA"/>
</dbReference>
<evidence type="ECO:0000313" key="2">
    <source>
        <dbReference type="Proteomes" id="UP000091857"/>
    </source>
</evidence>
<reference evidence="2" key="1">
    <citation type="journal article" date="2016" name="Nat. Biotechnol.">
        <title>Sequencing wild and cultivated cassava and related species reveals extensive interspecific hybridization and genetic diversity.</title>
        <authorList>
            <person name="Bredeson J.V."/>
            <person name="Lyons J.B."/>
            <person name="Prochnik S.E."/>
            <person name="Wu G.A."/>
            <person name="Ha C.M."/>
            <person name="Edsinger-Gonzales E."/>
            <person name="Grimwood J."/>
            <person name="Schmutz J."/>
            <person name="Rabbi I.Y."/>
            <person name="Egesi C."/>
            <person name="Nauluvula P."/>
            <person name="Lebot V."/>
            <person name="Ndunguru J."/>
            <person name="Mkamilo G."/>
            <person name="Bart R.S."/>
            <person name="Setter T.L."/>
            <person name="Gleadow R.M."/>
            <person name="Kulakow P."/>
            <person name="Ferguson M.E."/>
            <person name="Rounsley S."/>
            <person name="Rokhsar D.S."/>
        </authorList>
    </citation>
    <scope>NUCLEOTIDE SEQUENCE [LARGE SCALE GENOMIC DNA]</scope>
    <source>
        <strain evidence="2">cv. AM560-2</strain>
    </source>
</reference>
<keyword evidence="2" id="KW-1185">Reference proteome</keyword>
<proteinExistence type="predicted"/>
<accession>A0ACB7G2B8</accession>